<keyword evidence="6 7" id="KW-0472">Membrane</keyword>
<dbReference type="PANTHER" id="PTHR33508:SF1">
    <property type="entry name" value="UPF0056 MEMBRANE PROTEIN YHCE"/>
    <property type="match status" value="1"/>
</dbReference>
<evidence type="ECO:0000256" key="3">
    <source>
        <dbReference type="ARBA" id="ARBA00022475"/>
    </source>
</evidence>
<feature type="transmembrane region" description="Helical" evidence="7">
    <location>
        <begin position="115"/>
        <end position="137"/>
    </location>
</feature>
<dbReference type="Pfam" id="PF01914">
    <property type="entry name" value="MarC"/>
    <property type="match status" value="1"/>
</dbReference>
<evidence type="ECO:0000313" key="9">
    <source>
        <dbReference type="Proteomes" id="UP000183200"/>
    </source>
</evidence>
<dbReference type="InterPro" id="IPR002771">
    <property type="entry name" value="Multi_antbiot-R_MarC"/>
</dbReference>
<keyword evidence="3" id="KW-1003">Cell membrane</keyword>
<evidence type="ECO:0000256" key="1">
    <source>
        <dbReference type="ARBA" id="ARBA00004651"/>
    </source>
</evidence>
<reference evidence="9" key="1">
    <citation type="submission" date="2016-10" db="EMBL/GenBank/DDBJ databases">
        <authorList>
            <person name="Varghese N."/>
            <person name="Submissions S."/>
        </authorList>
    </citation>
    <scope>NUCLEOTIDE SEQUENCE [LARGE SCALE GENOMIC DNA]</scope>
    <source>
        <strain evidence="9">DSM 19110</strain>
    </source>
</reference>
<proteinExistence type="inferred from homology"/>
<dbReference type="Proteomes" id="UP000183200">
    <property type="component" value="Unassembled WGS sequence"/>
</dbReference>
<comment type="similarity">
    <text evidence="2 7">Belongs to the UPF0056 (MarC) family.</text>
</comment>
<feature type="transmembrane region" description="Helical" evidence="7">
    <location>
        <begin position="144"/>
        <end position="165"/>
    </location>
</feature>
<organism evidence="8 9">
    <name type="scientific">Pedobacter steynii</name>
    <dbReference type="NCBI Taxonomy" id="430522"/>
    <lineage>
        <taxon>Bacteria</taxon>
        <taxon>Pseudomonadati</taxon>
        <taxon>Bacteroidota</taxon>
        <taxon>Sphingobacteriia</taxon>
        <taxon>Sphingobacteriales</taxon>
        <taxon>Sphingobacteriaceae</taxon>
        <taxon>Pedobacter</taxon>
    </lineage>
</organism>
<keyword evidence="4 7" id="KW-0812">Transmembrane</keyword>
<protein>
    <recommendedName>
        <fullName evidence="7">UPF0056 membrane protein</fullName>
    </recommendedName>
</protein>
<gene>
    <name evidence="8" type="ORF">SAMN05421820_11388</name>
</gene>
<name>A0A1H0I9E1_9SPHI</name>
<evidence type="ECO:0000256" key="5">
    <source>
        <dbReference type="ARBA" id="ARBA00022989"/>
    </source>
</evidence>
<feature type="transmembrane region" description="Helical" evidence="7">
    <location>
        <begin position="171"/>
        <end position="191"/>
    </location>
</feature>
<sequence>MTLQGLMLILTSGLVVSLYSAFNSKTVSFLLQFKLPLLHKLTAMEFNFSQILSCSMVIFAIIDILGSIPVVIELRKKAGHIQSEKATIVATVLMIIFLFAGETLLKVIGLDVESFAIAGSFVIFFIAMEMILGLTIFKEEVPETVSIVPLAFPLIAGAGTMTTLLSLKTEYATQNIIVGILINMSFVYFVLKNTNRLERLFGKSGLNVLRKAFGIILLAIAIKLFRNNTGL</sequence>
<evidence type="ECO:0000313" key="8">
    <source>
        <dbReference type="EMBL" id="SDO28069.1"/>
    </source>
</evidence>
<dbReference type="AlphaFoldDB" id="A0A1H0I9E1"/>
<dbReference type="PANTHER" id="PTHR33508">
    <property type="entry name" value="UPF0056 MEMBRANE PROTEIN YHCE"/>
    <property type="match status" value="1"/>
</dbReference>
<evidence type="ECO:0000256" key="2">
    <source>
        <dbReference type="ARBA" id="ARBA00009784"/>
    </source>
</evidence>
<feature type="transmembrane region" description="Helical" evidence="7">
    <location>
        <begin position="48"/>
        <end position="74"/>
    </location>
</feature>
<dbReference type="EMBL" id="FNGY01000013">
    <property type="protein sequence ID" value="SDO28069.1"/>
    <property type="molecule type" value="Genomic_DNA"/>
</dbReference>
<comment type="subcellular location">
    <subcellularLocation>
        <location evidence="1 7">Cell membrane</location>
        <topology evidence="1 7">Multi-pass membrane protein</topology>
    </subcellularLocation>
</comment>
<keyword evidence="5 7" id="KW-1133">Transmembrane helix</keyword>
<evidence type="ECO:0000256" key="6">
    <source>
        <dbReference type="ARBA" id="ARBA00023136"/>
    </source>
</evidence>
<feature type="transmembrane region" description="Helical" evidence="7">
    <location>
        <begin position="212"/>
        <end position="229"/>
    </location>
</feature>
<keyword evidence="9" id="KW-1185">Reference proteome</keyword>
<evidence type="ECO:0000256" key="4">
    <source>
        <dbReference type="ARBA" id="ARBA00022692"/>
    </source>
</evidence>
<feature type="transmembrane region" description="Helical" evidence="7">
    <location>
        <begin position="86"/>
        <end position="109"/>
    </location>
</feature>
<dbReference type="GO" id="GO:0005886">
    <property type="term" value="C:plasma membrane"/>
    <property type="evidence" value="ECO:0007669"/>
    <property type="project" value="UniProtKB-SubCell"/>
</dbReference>
<evidence type="ECO:0000256" key="7">
    <source>
        <dbReference type="RuleBase" id="RU362048"/>
    </source>
</evidence>
<accession>A0A1H0I9E1</accession>